<feature type="domain" description="YgxA-like substrate binding" evidence="2">
    <location>
        <begin position="127"/>
        <end position="224"/>
    </location>
</feature>
<evidence type="ECO:0008006" key="5">
    <source>
        <dbReference type="Google" id="ProtNLM"/>
    </source>
</evidence>
<dbReference type="Pfam" id="PF22339">
    <property type="entry name" value="YgxA-like_sub_bind"/>
    <property type="match status" value="1"/>
</dbReference>
<evidence type="ECO:0000259" key="2">
    <source>
        <dbReference type="Pfam" id="PF22339"/>
    </source>
</evidence>
<comment type="caution">
    <text evidence="3">The sequence shown here is derived from an EMBL/GenBank/DDBJ whole genome shotgun (WGS) entry which is preliminary data.</text>
</comment>
<sequence length="296" mass="34413">MEGDVNLSNLSFFYGESVYVDAMGTIIFRQEGHKFDGSLLHDFDLIILIVREQEDKPLTVEHTMAGELRCQVLHVSLGSLRRWLVAGEKGDLVKCFMEGEIVHDPYARLAQLRQDFIEFRQPLRDRKMLYEFSHFLWMYVEAKRYMQEGFYTDAYHSVLNSLKHWAKIELIEQKVLPEKAVWEQVRGLNTAIHKLYEELTQSTETLAQRVELVMLACEFSVMSKMAECTVLLLNILRSRPKPWSVEELAHHPELDMISNKLPLVLRTLVNRSLVRETAVWSEGATYGNQGIRYSAE</sequence>
<evidence type="ECO:0000259" key="1">
    <source>
        <dbReference type="Pfam" id="PF14540"/>
    </source>
</evidence>
<reference evidence="3 4" key="1">
    <citation type="submission" date="2021-03" db="EMBL/GenBank/DDBJ databases">
        <title>Antimicrobial resistance genes in bacteria isolated from Japanese honey, and their potential for conferring macrolide and lincosamide resistance in the American foulbrood pathogen Paenibacillus larvae.</title>
        <authorList>
            <person name="Okamoto M."/>
            <person name="Kumagai M."/>
            <person name="Kanamori H."/>
            <person name="Takamatsu D."/>
        </authorList>
    </citation>
    <scope>NUCLEOTIDE SEQUENCE [LARGE SCALE GENOMIC DNA]</scope>
    <source>
        <strain evidence="3 4">J21TS7</strain>
    </source>
</reference>
<gene>
    <name evidence="3" type="ORF">J21TS7_64170</name>
</gene>
<evidence type="ECO:0000313" key="3">
    <source>
        <dbReference type="EMBL" id="GIO58099.1"/>
    </source>
</evidence>
<dbReference type="Gene3D" id="1.20.120.330">
    <property type="entry name" value="Nucleotidyltransferases domain 2"/>
    <property type="match status" value="1"/>
</dbReference>
<dbReference type="Proteomes" id="UP000676601">
    <property type="component" value="Unassembled WGS sequence"/>
</dbReference>
<feature type="domain" description="Nucleotidyltransferase-like" evidence="1">
    <location>
        <begin position="33"/>
        <end position="121"/>
    </location>
</feature>
<organism evidence="3 4">
    <name type="scientific">Paenibacillus cineris</name>
    <dbReference type="NCBI Taxonomy" id="237530"/>
    <lineage>
        <taxon>Bacteria</taxon>
        <taxon>Bacillati</taxon>
        <taxon>Bacillota</taxon>
        <taxon>Bacilli</taxon>
        <taxon>Bacillales</taxon>
        <taxon>Paenibacillaceae</taxon>
        <taxon>Paenibacillus</taxon>
    </lineage>
</organism>
<dbReference type="EMBL" id="BORU01000006">
    <property type="protein sequence ID" value="GIO58099.1"/>
    <property type="molecule type" value="Genomic_DNA"/>
</dbReference>
<dbReference type="InterPro" id="IPR029348">
    <property type="entry name" value="NTF-like"/>
</dbReference>
<dbReference type="InterPro" id="IPR054515">
    <property type="entry name" value="YgxA-like_substrate-bd"/>
</dbReference>
<accession>A0ABQ4LNL5</accession>
<proteinExistence type="predicted"/>
<dbReference type="Pfam" id="PF14540">
    <property type="entry name" value="NTF-like"/>
    <property type="match status" value="1"/>
</dbReference>
<dbReference type="InterPro" id="IPR043519">
    <property type="entry name" value="NT_sf"/>
</dbReference>
<dbReference type="Gene3D" id="3.30.460.10">
    <property type="entry name" value="Beta Polymerase, domain 2"/>
    <property type="match status" value="1"/>
</dbReference>
<protein>
    <recommendedName>
        <fullName evidence="5">Nucleotidyltransferase-like domain-containing protein</fullName>
    </recommendedName>
</protein>
<evidence type="ECO:0000313" key="4">
    <source>
        <dbReference type="Proteomes" id="UP000676601"/>
    </source>
</evidence>
<name>A0ABQ4LNL5_9BACL</name>
<keyword evidence="4" id="KW-1185">Reference proteome</keyword>